<dbReference type="EMBL" id="JAJGAK010000001">
    <property type="protein sequence ID" value="MCC8362734.1"/>
    <property type="molecule type" value="Genomic_DNA"/>
</dbReference>
<dbReference type="InterPro" id="IPR050595">
    <property type="entry name" value="Bact_response_regulator"/>
</dbReference>
<dbReference type="SMART" id="SM00448">
    <property type="entry name" value="REC"/>
    <property type="match status" value="1"/>
</dbReference>
<proteinExistence type="predicted"/>
<evidence type="ECO:0000256" key="1">
    <source>
        <dbReference type="ARBA" id="ARBA00022553"/>
    </source>
</evidence>
<dbReference type="InterPro" id="IPR001789">
    <property type="entry name" value="Sig_transdc_resp-reg_receiver"/>
</dbReference>
<accession>A0ABS8JGM2</accession>
<feature type="modified residue" description="4-aspartylphosphate" evidence="2">
    <location>
        <position position="61"/>
    </location>
</feature>
<comment type="caution">
    <text evidence="4">The sequence shown here is derived from an EMBL/GenBank/DDBJ whole genome shotgun (WGS) entry which is preliminary data.</text>
</comment>
<evidence type="ECO:0000259" key="3">
    <source>
        <dbReference type="PROSITE" id="PS50110"/>
    </source>
</evidence>
<keyword evidence="5" id="KW-1185">Reference proteome</keyword>
<reference evidence="4" key="1">
    <citation type="submission" date="2021-10" db="EMBL/GenBank/DDBJ databases">
        <authorList>
            <person name="Lyu M."/>
            <person name="Wang X."/>
            <person name="Meng X."/>
            <person name="Xu K."/>
        </authorList>
    </citation>
    <scope>NUCLEOTIDE SEQUENCE</scope>
    <source>
        <strain evidence="4">A6</strain>
    </source>
</reference>
<dbReference type="Pfam" id="PF00072">
    <property type="entry name" value="Response_reg"/>
    <property type="match status" value="1"/>
</dbReference>
<evidence type="ECO:0000313" key="4">
    <source>
        <dbReference type="EMBL" id="MCC8362734.1"/>
    </source>
</evidence>
<dbReference type="PANTHER" id="PTHR44591:SF3">
    <property type="entry name" value="RESPONSE REGULATORY DOMAIN-CONTAINING PROTEIN"/>
    <property type="match status" value="1"/>
</dbReference>
<name>A0ABS8JGM2_9GAMM</name>
<feature type="domain" description="Response regulatory" evidence="3">
    <location>
        <begin position="11"/>
        <end position="117"/>
    </location>
</feature>
<sequence>MGGSPHISTLRTLVVDDDHLMVEVVSIVLRDLGVRGVDVATDGATALGRLSASSFDILVCDLNMPGMDGLRLLAHVAALPAHPSIILFSGEDPRILEAARQFAEAKTLTILGTLSSP</sequence>
<gene>
    <name evidence="4" type="ORF">LK996_06550</name>
</gene>
<dbReference type="PANTHER" id="PTHR44591">
    <property type="entry name" value="STRESS RESPONSE REGULATOR PROTEIN 1"/>
    <property type="match status" value="1"/>
</dbReference>
<keyword evidence="1 2" id="KW-0597">Phosphoprotein</keyword>
<dbReference type="SUPFAM" id="SSF52172">
    <property type="entry name" value="CheY-like"/>
    <property type="match status" value="1"/>
</dbReference>
<protein>
    <submittedName>
        <fullName evidence="4">Response regulator</fullName>
    </submittedName>
</protein>
<dbReference type="InterPro" id="IPR011006">
    <property type="entry name" value="CheY-like_superfamily"/>
</dbReference>
<evidence type="ECO:0000256" key="2">
    <source>
        <dbReference type="PROSITE-ProRule" id="PRU00169"/>
    </source>
</evidence>
<dbReference type="Gene3D" id="3.40.50.2300">
    <property type="match status" value="1"/>
</dbReference>
<organism evidence="4 5">
    <name type="scientific">Noviluteimonas lactosilytica</name>
    <dbReference type="NCBI Taxonomy" id="2888523"/>
    <lineage>
        <taxon>Bacteria</taxon>
        <taxon>Pseudomonadati</taxon>
        <taxon>Pseudomonadota</taxon>
        <taxon>Gammaproteobacteria</taxon>
        <taxon>Lysobacterales</taxon>
        <taxon>Lysobacteraceae</taxon>
        <taxon>Noviluteimonas</taxon>
    </lineage>
</organism>
<dbReference type="Proteomes" id="UP001165293">
    <property type="component" value="Unassembled WGS sequence"/>
</dbReference>
<dbReference type="PROSITE" id="PS50110">
    <property type="entry name" value="RESPONSE_REGULATORY"/>
    <property type="match status" value="1"/>
</dbReference>
<evidence type="ECO:0000313" key="5">
    <source>
        <dbReference type="Proteomes" id="UP001165293"/>
    </source>
</evidence>